<dbReference type="InParanoid" id="A0A6P4AQZ8"/>
<reference evidence="3" key="1">
    <citation type="submission" date="2025-08" db="UniProtKB">
        <authorList>
            <consortium name="RefSeq"/>
        </authorList>
    </citation>
    <scope>IDENTIFICATION</scope>
    <source>
        <tissue evidence="3">Seedling</tissue>
    </source>
</reference>
<protein>
    <submittedName>
        <fullName evidence="3">Uncharacterized protein LOC107423588</fullName>
    </submittedName>
</protein>
<evidence type="ECO:0000256" key="1">
    <source>
        <dbReference type="SAM" id="MobiDB-lite"/>
    </source>
</evidence>
<dbReference type="PANTHER" id="PTHR37742">
    <property type="entry name" value="OS01G0810200 PROTEIN"/>
    <property type="match status" value="1"/>
</dbReference>
<gene>
    <name evidence="3" type="primary">LOC107423588</name>
</gene>
<keyword evidence="2" id="KW-1185">Reference proteome</keyword>
<evidence type="ECO:0000313" key="2">
    <source>
        <dbReference type="Proteomes" id="UP001652623"/>
    </source>
</evidence>
<dbReference type="Gene3D" id="2.60.120.10">
    <property type="entry name" value="Jelly Rolls"/>
    <property type="match status" value="1"/>
</dbReference>
<dbReference type="InterPro" id="IPR011051">
    <property type="entry name" value="RmlC_Cupin_sf"/>
</dbReference>
<organism evidence="2 3">
    <name type="scientific">Ziziphus jujuba</name>
    <name type="common">Chinese jujube</name>
    <name type="synonym">Ziziphus sativa</name>
    <dbReference type="NCBI Taxonomy" id="326968"/>
    <lineage>
        <taxon>Eukaryota</taxon>
        <taxon>Viridiplantae</taxon>
        <taxon>Streptophyta</taxon>
        <taxon>Embryophyta</taxon>
        <taxon>Tracheophyta</taxon>
        <taxon>Spermatophyta</taxon>
        <taxon>Magnoliopsida</taxon>
        <taxon>eudicotyledons</taxon>
        <taxon>Gunneridae</taxon>
        <taxon>Pentapetalae</taxon>
        <taxon>rosids</taxon>
        <taxon>fabids</taxon>
        <taxon>Rosales</taxon>
        <taxon>Rhamnaceae</taxon>
        <taxon>Paliureae</taxon>
        <taxon>Ziziphus</taxon>
    </lineage>
</organism>
<proteinExistence type="predicted"/>
<dbReference type="SUPFAM" id="SSF51182">
    <property type="entry name" value="RmlC-like cupins"/>
    <property type="match status" value="1"/>
</dbReference>
<dbReference type="GeneID" id="107423588"/>
<dbReference type="KEGG" id="zju:107423588"/>
<dbReference type="InterPro" id="IPR014710">
    <property type="entry name" value="RmlC-like_jellyroll"/>
</dbReference>
<sequence length="234" mass="25795">MMANPRRTLYSNTNQSSESSLHGRTSSYTSSLMQFLKKPHAFPFLLSVFLLLTWVSLRLQHSAHFSSSSSSTRIQNPGDHHWTQLDDSQANLVRFSSGFPSRIAKDKRGWLLNPITLALDSAISGGAVTCTSIHLGEIQPGAVRGNHRHYTCNETFVIWGAKTKFRLENSQVVDKGYAEVVVGADEVAVAASPSGTAHALVNMDPLRSTFFIGCQDSIIDYNSSTSDFNVWKDL</sequence>
<name>A0A6P4AQZ8_ZIZJJ</name>
<dbReference type="AlphaFoldDB" id="A0A6P4AQZ8"/>
<feature type="region of interest" description="Disordered" evidence="1">
    <location>
        <begin position="1"/>
        <end position="23"/>
    </location>
</feature>
<dbReference type="GO" id="GO:0005768">
    <property type="term" value="C:endosome"/>
    <property type="evidence" value="ECO:0007669"/>
    <property type="project" value="TreeGrafter"/>
</dbReference>
<dbReference type="FunCoup" id="A0A6P4AQZ8">
    <property type="interactions" value="749"/>
</dbReference>
<dbReference type="GO" id="GO:0005802">
    <property type="term" value="C:trans-Golgi network"/>
    <property type="evidence" value="ECO:0007669"/>
    <property type="project" value="TreeGrafter"/>
</dbReference>
<dbReference type="Proteomes" id="UP001652623">
    <property type="component" value="Chromosome 3"/>
</dbReference>
<accession>A0A6P4AQZ8</accession>
<evidence type="ECO:0000313" key="3">
    <source>
        <dbReference type="RefSeq" id="XP_015888657.3"/>
    </source>
</evidence>
<dbReference type="PANTHER" id="PTHR37742:SF1">
    <property type="entry name" value="OS01G0810200 PROTEIN"/>
    <property type="match status" value="1"/>
</dbReference>
<dbReference type="RefSeq" id="XP_015888657.3">
    <property type="nucleotide sequence ID" value="XM_016033171.4"/>
</dbReference>
<feature type="compositionally biased region" description="Polar residues" evidence="1">
    <location>
        <begin position="9"/>
        <end position="23"/>
    </location>
</feature>